<evidence type="ECO:0000313" key="2">
    <source>
        <dbReference type="EMBL" id="QPB84503.1"/>
    </source>
</evidence>
<dbReference type="AlphaFoldDB" id="A0A5S3UU79"/>
<dbReference type="Proteomes" id="UP000305729">
    <property type="component" value="Chromosome 1"/>
</dbReference>
<accession>A0A5S3UU79</accession>
<dbReference type="Pfam" id="PF07728">
    <property type="entry name" value="AAA_5"/>
    <property type="match status" value="1"/>
</dbReference>
<dbReference type="PANTHER" id="PTHR42759:SF1">
    <property type="entry name" value="MAGNESIUM-CHELATASE SUBUNIT CHLD"/>
    <property type="match status" value="1"/>
</dbReference>
<dbReference type="InterPro" id="IPR027417">
    <property type="entry name" value="P-loop_NTPase"/>
</dbReference>
<dbReference type="RefSeq" id="WP_138538682.1">
    <property type="nucleotide sequence ID" value="NZ_CP045429.1"/>
</dbReference>
<reference evidence="2 3" key="1">
    <citation type="submission" date="2019-10" db="EMBL/GenBank/DDBJ databases">
        <title>Pseudoalteromonas rubra S4059.</title>
        <authorList>
            <person name="Paulsen S."/>
            <person name="Wang X."/>
        </authorList>
    </citation>
    <scope>NUCLEOTIDE SEQUENCE [LARGE SCALE GENOMIC DNA]</scope>
    <source>
        <strain evidence="2 3">S4059</strain>
    </source>
</reference>
<organism evidence="2 3">
    <name type="scientific">Pseudoalteromonas rubra</name>
    <dbReference type="NCBI Taxonomy" id="43658"/>
    <lineage>
        <taxon>Bacteria</taxon>
        <taxon>Pseudomonadati</taxon>
        <taxon>Pseudomonadota</taxon>
        <taxon>Gammaproteobacteria</taxon>
        <taxon>Alteromonadales</taxon>
        <taxon>Pseudoalteromonadaceae</taxon>
        <taxon>Pseudoalteromonas</taxon>
    </lineage>
</organism>
<dbReference type="SUPFAM" id="SSF52540">
    <property type="entry name" value="P-loop containing nucleoside triphosphate hydrolases"/>
    <property type="match status" value="1"/>
</dbReference>
<evidence type="ECO:0000313" key="3">
    <source>
        <dbReference type="Proteomes" id="UP000305729"/>
    </source>
</evidence>
<dbReference type="GO" id="GO:0005524">
    <property type="term" value="F:ATP binding"/>
    <property type="evidence" value="ECO:0007669"/>
    <property type="project" value="InterPro"/>
</dbReference>
<proteinExistence type="predicted"/>
<dbReference type="Gene3D" id="3.40.50.300">
    <property type="entry name" value="P-loop containing nucleotide triphosphate hydrolases"/>
    <property type="match status" value="1"/>
</dbReference>
<dbReference type="InterPro" id="IPR050764">
    <property type="entry name" value="CbbQ/NirQ/NorQ/GpvN"/>
</dbReference>
<sequence>MFKGTESYIASTALQQAVNAAVILEKPLLIKGEPGTGKTLLAEELAKSMDTELIQWHIKSTTKAQQGLYEYDAVSRLRDSQLGDARVHDIGNYIIKGKLWQAFTQAKRPVLLIDEIDKADIEFPNDLLLELDRMEFHVYETGEQIKAQVRPIVIITSNNEKELPDAFLRRCFFHYIDFPDKNEMQAIIDVHFPAIKPRLVKQALEVFFELRSVAGLKKKPSTSELLDWLKLLLAEDIDPETLQDRSHKGGLMPMFGALLKNEQDVTLLEKLAFLGKR</sequence>
<protein>
    <submittedName>
        <fullName evidence="2">AAA family ATPase</fullName>
    </submittedName>
</protein>
<dbReference type="STRING" id="43658.AT705_09150"/>
<dbReference type="PANTHER" id="PTHR42759">
    <property type="entry name" value="MOXR FAMILY PROTEIN"/>
    <property type="match status" value="1"/>
</dbReference>
<dbReference type="GO" id="GO:0016887">
    <property type="term" value="F:ATP hydrolysis activity"/>
    <property type="evidence" value="ECO:0007669"/>
    <property type="project" value="InterPro"/>
</dbReference>
<gene>
    <name evidence="2" type="ORF">CWC22_016505</name>
</gene>
<dbReference type="CDD" id="cd00009">
    <property type="entry name" value="AAA"/>
    <property type="match status" value="1"/>
</dbReference>
<dbReference type="InterPro" id="IPR003593">
    <property type="entry name" value="AAA+_ATPase"/>
</dbReference>
<evidence type="ECO:0000259" key="1">
    <source>
        <dbReference type="SMART" id="SM00382"/>
    </source>
</evidence>
<dbReference type="SMART" id="SM00382">
    <property type="entry name" value="AAA"/>
    <property type="match status" value="1"/>
</dbReference>
<feature type="domain" description="AAA+ ATPase" evidence="1">
    <location>
        <begin position="24"/>
        <end position="182"/>
    </location>
</feature>
<dbReference type="EMBL" id="CP045429">
    <property type="protein sequence ID" value="QPB84503.1"/>
    <property type="molecule type" value="Genomic_DNA"/>
</dbReference>
<name>A0A5S3UU79_9GAMM</name>
<dbReference type="InterPro" id="IPR011704">
    <property type="entry name" value="ATPase_dyneun-rel_AAA"/>
</dbReference>